<evidence type="ECO:0000313" key="12">
    <source>
        <dbReference type="EMBL" id="CAB4673954.1"/>
    </source>
</evidence>
<evidence type="ECO:0000256" key="10">
    <source>
        <dbReference type="SAM" id="Phobius"/>
    </source>
</evidence>
<feature type="transmembrane region" description="Helical" evidence="10">
    <location>
        <begin position="172"/>
        <end position="193"/>
    </location>
</feature>
<sequence length="533" mass="59363">MSAGKRIGGNIANFVDERTGAGRALKKNLGKVFPDHWSFMLGEVAMYSFIILLLSGTFLTFFFVPSQEEIIYQGNYAPLSGLSMSQAYASTVDMSFDVRGGMLMRQIHHWAALIFLAAMVVHMMRVFFTGAYRKPREFNWIIGVGLLTLGIVEGFLGYSLPDDLLSGTGIRIAEAIIQAIPLVGTYLAFFLFGGGFPGTIFISRIYTIHVLLVPGIILALITAHVLLVWFQKHTQFPGPGRTNKNVVGFPLLPVYMAKAGGFFFIVFGITTFLGAVASINPIWLYGPYNPSQISAGSQPDWYMGWLDGLVRMAPNWETHAFGHTISWNILIPGLIAPGIMFTGLALWPFIETWVTGDKREHHLLERPRNAPTRTAVGAMALTFTMVTLINGGNDLLATHFGLSINQIMWFSRIGIFVLPPIAYFVTKRICLGLQHKDRDTVLHGRESGRLVMLPSGEFIEVHEPIDQYSRYSLTNHEQPEVVELQLEDAHGVVRPGSLKEKLRARLSRGMYGEQVQKPTEKELLELEDGHGHH</sequence>
<dbReference type="GO" id="GO:0016491">
    <property type="term" value="F:oxidoreductase activity"/>
    <property type="evidence" value="ECO:0007669"/>
    <property type="project" value="InterPro"/>
</dbReference>
<evidence type="ECO:0000256" key="6">
    <source>
        <dbReference type="ARBA" id="ARBA00022967"/>
    </source>
</evidence>
<dbReference type="InterPro" id="IPR016174">
    <property type="entry name" value="Di-haem_cyt_TM"/>
</dbReference>
<keyword evidence="9 10" id="KW-0472">Membrane</keyword>
<evidence type="ECO:0000256" key="5">
    <source>
        <dbReference type="ARBA" id="ARBA00022723"/>
    </source>
</evidence>
<dbReference type="InterPro" id="IPR027387">
    <property type="entry name" value="Cytb/b6-like_sf"/>
</dbReference>
<dbReference type="GO" id="GO:0046872">
    <property type="term" value="F:metal ion binding"/>
    <property type="evidence" value="ECO:0007669"/>
    <property type="project" value="UniProtKB-KW"/>
</dbReference>
<dbReference type="Pfam" id="PF13631">
    <property type="entry name" value="Cytochrom_B_N_2"/>
    <property type="match status" value="1"/>
</dbReference>
<evidence type="ECO:0000256" key="9">
    <source>
        <dbReference type="ARBA" id="ARBA00023136"/>
    </source>
</evidence>
<feature type="transmembrane region" description="Helical" evidence="10">
    <location>
        <begin position="370"/>
        <end position="389"/>
    </location>
</feature>
<keyword evidence="3" id="KW-1003">Cell membrane</keyword>
<keyword evidence="7 10" id="KW-1133">Transmembrane helix</keyword>
<feature type="domain" description="Cytochrome b/b6 N-terminal region profile" evidence="11">
    <location>
        <begin position="11"/>
        <end position="237"/>
    </location>
</feature>
<dbReference type="Gene3D" id="1.20.810.10">
    <property type="entry name" value="Cytochrome Bc1 Complex, Chain C"/>
    <property type="match status" value="1"/>
</dbReference>
<proteinExistence type="predicted"/>
<feature type="transmembrane region" description="Helical" evidence="10">
    <location>
        <begin position="251"/>
        <end position="279"/>
    </location>
</feature>
<feature type="transmembrane region" description="Helical" evidence="10">
    <location>
        <begin position="140"/>
        <end position="160"/>
    </location>
</feature>
<evidence type="ECO:0000256" key="2">
    <source>
        <dbReference type="ARBA" id="ARBA00022448"/>
    </source>
</evidence>
<evidence type="ECO:0000256" key="7">
    <source>
        <dbReference type="ARBA" id="ARBA00022989"/>
    </source>
</evidence>
<feature type="transmembrane region" description="Helical" evidence="10">
    <location>
        <begin position="409"/>
        <end position="426"/>
    </location>
</feature>
<protein>
    <submittedName>
        <fullName evidence="12">Unannotated protein</fullName>
    </submittedName>
</protein>
<dbReference type="EMBL" id="CAEZXN010000011">
    <property type="protein sequence ID" value="CAB4692423.1"/>
    <property type="molecule type" value="Genomic_DNA"/>
</dbReference>
<dbReference type="FunFam" id="1.20.810.10:FF:000007">
    <property type="entry name" value="Ubiquinol-cytochrome C reductase B subunit"/>
    <property type="match status" value="1"/>
</dbReference>
<name>A0A6J6MM48_9ZZZZ</name>
<reference evidence="12" key="1">
    <citation type="submission" date="2020-05" db="EMBL/GenBank/DDBJ databases">
        <authorList>
            <person name="Chiriac C."/>
            <person name="Salcher M."/>
            <person name="Ghai R."/>
            <person name="Kavagutti S V."/>
        </authorList>
    </citation>
    <scope>NUCLEOTIDE SEQUENCE</scope>
</reference>
<dbReference type="PROSITE" id="PS51002">
    <property type="entry name" value="CYTB_NTER"/>
    <property type="match status" value="1"/>
</dbReference>
<keyword evidence="5" id="KW-0479">Metal-binding</keyword>
<evidence type="ECO:0000256" key="3">
    <source>
        <dbReference type="ARBA" id="ARBA00022475"/>
    </source>
</evidence>
<dbReference type="GO" id="GO:0005886">
    <property type="term" value="C:plasma membrane"/>
    <property type="evidence" value="ECO:0007669"/>
    <property type="project" value="UniProtKB-SubCell"/>
</dbReference>
<evidence type="ECO:0000256" key="4">
    <source>
        <dbReference type="ARBA" id="ARBA00022692"/>
    </source>
</evidence>
<feature type="transmembrane region" description="Helical" evidence="10">
    <location>
        <begin position="109"/>
        <end position="128"/>
    </location>
</feature>
<evidence type="ECO:0000256" key="8">
    <source>
        <dbReference type="ARBA" id="ARBA00023004"/>
    </source>
</evidence>
<evidence type="ECO:0000313" key="15">
    <source>
        <dbReference type="EMBL" id="CAB5076237.1"/>
    </source>
</evidence>
<dbReference type="InterPro" id="IPR005797">
    <property type="entry name" value="Cyt_b/b6_N"/>
</dbReference>
<feature type="transmembrane region" description="Helical" evidence="10">
    <location>
        <begin position="205"/>
        <end position="230"/>
    </location>
</feature>
<keyword evidence="8" id="KW-0408">Iron</keyword>
<evidence type="ECO:0000259" key="11">
    <source>
        <dbReference type="PROSITE" id="PS51002"/>
    </source>
</evidence>
<comment type="subcellular location">
    <subcellularLocation>
        <location evidence="1">Cell membrane</location>
        <topology evidence="1">Multi-pass membrane protein</topology>
    </subcellularLocation>
</comment>
<dbReference type="PANTHER" id="PTHR19271">
    <property type="entry name" value="CYTOCHROME B"/>
    <property type="match status" value="1"/>
</dbReference>
<dbReference type="PANTHER" id="PTHR19271:SF16">
    <property type="entry name" value="CYTOCHROME B"/>
    <property type="match status" value="1"/>
</dbReference>
<keyword evidence="6" id="KW-1278">Translocase</keyword>
<keyword evidence="2" id="KW-0813">Transport</keyword>
<dbReference type="GO" id="GO:0009055">
    <property type="term" value="F:electron transfer activity"/>
    <property type="evidence" value="ECO:0007669"/>
    <property type="project" value="InterPro"/>
</dbReference>
<evidence type="ECO:0000313" key="14">
    <source>
        <dbReference type="EMBL" id="CAB4842351.1"/>
    </source>
</evidence>
<feature type="transmembrane region" description="Helical" evidence="10">
    <location>
        <begin position="44"/>
        <end position="64"/>
    </location>
</feature>
<dbReference type="EMBL" id="CAFBAA010000011">
    <property type="protein sequence ID" value="CAB4842351.1"/>
    <property type="molecule type" value="Genomic_DNA"/>
</dbReference>
<evidence type="ECO:0000256" key="1">
    <source>
        <dbReference type="ARBA" id="ARBA00004651"/>
    </source>
</evidence>
<dbReference type="EMBL" id="CAEZXB010000008">
    <property type="protein sequence ID" value="CAB4673954.1"/>
    <property type="molecule type" value="Genomic_DNA"/>
</dbReference>
<accession>A0A6J6MM48</accession>
<dbReference type="SUPFAM" id="SSF81342">
    <property type="entry name" value="Transmembrane di-heme cytochromes"/>
    <property type="match status" value="1"/>
</dbReference>
<dbReference type="AlphaFoldDB" id="A0A6J6MM48"/>
<organism evidence="12">
    <name type="scientific">freshwater metagenome</name>
    <dbReference type="NCBI Taxonomy" id="449393"/>
    <lineage>
        <taxon>unclassified sequences</taxon>
        <taxon>metagenomes</taxon>
        <taxon>ecological metagenomes</taxon>
    </lineage>
</organism>
<gene>
    <name evidence="12" type="ORF">UFOPK2342_00630</name>
    <name evidence="13" type="ORF">UFOPK2423_00665</name>
    <name evidence="14" type="ORF">UFOPK3266_00609</name>
    <name evidence="15" type="ORF">UFOPK4367_00944</name>
</gene>
<evidence type="ECO:0000313" key="13">
    <source>
        <dbReference type="EMBL" id="CAB4692423.1"/>
    </source>
</evidence>
<dbReference type="EMBL" id="CAFBRC010000057">
    <property type="protein sequence ID" value="CAB5076237.1"/>
    <property type="molecule type" value="Genomic_DNA"/>
</dbReference>
<feature type="transmembrane region" description="Helical" evidence="10">
    <location>
        <begin position="329"/>
        <end position="350"/>
    </location>
</feature>
<dbReference type="GO" id="GO:0022904">
    <property type="term" value="P:respiratory electron transport chain"/>
    <property type="evidence" value="ECO:0007669"/>
    <property type="project" value="InterPro"/>
</dbReference>
<keyword evidence="4 10" id="KW-0812">Transmembrane</keyword>